<dbReference type="GO" id="GO:0030593">
    <property type="term" value="P:neutrophil chemotaxis"/>
    <property type="evidence" value="ECO:0007669"/>
    <property type="project" value="TreeGrafter"/>
</dbReference>
<dbReference type="InterPro" id="IPR001079">
    <property type="entry name" value="Galectin_CRD"/>
</dbReference>
<keyword evidence="9" id="KW-0747">Spliceosome</keyword>
<evidence type="ECO:0000256" key="4">
    <source>
        <dbReference type="ARBA" id="ARBA00022490"/>
    </source>
</evidence>
<keyword evidence="4" id="KW-0963">Cytoplasm</keyword>
<keyword evidence="8" id="KW-0507">mRNA processing</keyword>
<feature type="non-terminal residue" evidence="22">
    <location>
        <position position="451"/>
    </location>
</feature>
<feature type="region of interest" description="Disordered" evidence="20">
    <location>
        <begin position="33"/>
        <end position="131"/>
    </location>
</feature>
<dbReference type="GO" id="GO:0005681">
    <property type="term" value="C:spliceosomal complex"/>
    <property type="evidence" value="ECO:0007669"/>
    <property type="project" value="UniProtKB-KW"/>
</dbReference>
<evidence type="ECO:0000256" key="3">
    <source>
        <dbReference type="ARBA" id="ARBA00004613"/>
    </source>
</evidence>
<dbReference type="CDD" id="cd00070">
    <property type="entry name" value="GLECT"/>
    <property type="match status" value="1"/>
</dbReference>
<dbReference type="EMBL" id="VOFY01000018">
    <property type="protein sequence ID" value="KAA8583378.1"/>
    <property type="molecule type" value="Genomic_DNA"/>
</dbReference>
<sequence>MIEFLLLSNVHVCNCKLLSSILSTLSLPHISAPAPDPSISPSSPSPSHSQHSEALCGSCPSSGSAPQANSIWPSLPQPGAGFPAWPGQPGQSTQPAPCWTGQPNTPCWPGITPAPGSAPQAMTPAPAPSTNVVQAPAQVPAPAAGQPCQPCWPGPQYQPYQYQPPQYQPPQYQPPQQPAPVQVPAQIPAPTPVPVPAPAPATSIRPNVPGWPAHPGWPYNPGQSGWPGQSPSVLPPHWLPPTSGPLSVPYNLNLARGIYDKMMMTILGNVKPNAKMFTVNFLRGNDIAFHINPRFSEGGKQALVRNHKVAERWGPEERDLKGPFPFAQGSPFEMKILCTPETFRVAVNNMPLFEFRHRIRELNQIDRVNILHDVVLTYVNSPLHGLQQQLSVLLQQSQGLLSFTFDPVVHSGLVPLRGGVRQRVQLGLDGEQRLGQNAPHFFLVFTGLLAA</sequence>
<dbReference type="GO" id="GO:0048245">
    <property type="term" value="P:eosinophil chemotaxis"/>
    <property type="evidence" value="ECO:0007669"/>
    <property type="project" value="TreeGrafter"/>
</dbReference>
<dbReference type="GO" id="GO:0005615">
    <property type="term" value="C:extracellular space"/>
    <property type="evidence" value="ECO:0007669"/>
    <property type="project" value="TreeGrafter"/>
</dbReference>
<dbReference type="GO" id="GO:0030154">
    <property type="term" value="P:cell differentiation"/>
    <property type="evidence" value="ECO:0007669"/>
    <property type="project" value="UniProtKB-KW"/>
</dbReference>
<evidence type="ECO:0000256" key="1">
    <source>
        <dbReference type="ARBA" id="ARBA00004123"/>
    </source>
</evidence>
<evidence type="ECO:0000256" key="7">
    <source>
        <dbReference type="ARBA" id="ARBA00022588"/>
    </source>
</evidence>
<keyword evidence="16" id="KW-1015">Disulfide bond</keyword>
<evidence type="ECO:0000256" key="12">
    <source>
        <dbReference type="ARBA" id="ARBA00022782"/>
    </source>
</evidence>
<proteinExistence type="predicted"/>
<keyword evidence="5" id="KW-0964">Secreted</keyword>
<evidence type="ECO:0000256" key="10">
    <source>
        <dbReference type="ARBA" id="ARBA00022734"/>
    </source>
</evidence>
<dbReference type="GO" id="GO:0045806">
    <property type="term" value="P:negative regulation of endocytosis"/>
    <property type="evidence" value="ECO:0007669"/>
    <property type="project" value="TreeGrafter"/>
</dbReference>
<evidence type="ECO:0000256" key="11">
    <source>
        <dbReference type="ARBA" id="ARBA00022737"/>
    </source>
</evidence>
<dbReference type="GO" id="GO:0050918">
    <property type="term" value="P:positive chemotaxis"/>
    <property type="evidence" value="ECO:0007669"/>
    <property type="project" value="TreeGrafter"/>
</dbReference>
<evidence type="ECO:0000256" key="15">
    <source>
        <dbReference type="ARBA" id="ARBA00022990"/>
    </source>
</evidence>
<keyword evidence="7" id="KW-0399">Innate immunity</keyword>
<dbReference type="GO" id="GO:0019863">
    <property type="term" value="F:IgE binding"/>
    <property type="evidence" value="ECO:0007669"/>
    <property type="project" value="UniProtKB-KW"/>
</dbReference>
<dbReference type="GO" id="GO:0006397">
    <property type="term" value="P:mRNA processing"/>
    <property type="evidence" value="ECO:0007669"/>
    <property type="project" value="UniProtKB-KW"/>
</dbReference>
<dbReference type="GO" id="GO:0005737">
    <property type="term" value="C:cytoplasm"/>
    <property type="evidence" value="ECO:0007669"/>
    <property type="project" value="UniProtKB-SubCell"/>
</dbReference>
<evidence type="ECO:0000256" key="20">
    <source>
        <dbReference type="SAM" id="MobiDB-lite"/>
    </source>
</evidence>
<feature type="compositionally biased region" description="Pro residues" evidence="20">
    <location>
        <begin position="166"/>
        <end position="178"/>
    </location>
</feature>
<dbReference type="GO" id="GO:0045087">
    <property type="term" value="P:innate immune response"/>
    <property type="evidence" value="ECO:0007669"/>
    <property type="project" value="UniProtKB-KW"/>
</dbReference>
<keyword evidence="11" id="KW-0677">Repeat</keyword>
<dbReference type="PANTHER" id="PTHR11346">
    <property type="entry name" value="GALECTIN"/>
    <property type="match status" value="1"/>
</dbReference>
<dbReference type="GO" id="GO:0090280">
    <property type="term" value="P:positive regulation of calcium ion import"/>
    <property type="evidence" value="ECO:0007669"/>
    <property type="project" value="TreeGrafter"/>
</dbReference>
<gene>
    <name evidence="22" type="ORF">FQN60_015924</name>
</gene>
<dbReference type="FunFam" id="2.60.120.200:FF:000023">
    <property type="entry name" value="Galectin"/>
    <property type="match status" value="1"/>
</dbReference>
<evidence type="ECO:0000256" key="5">
    <source>
        <dbReference type="ARBA" id="ARBA00022525"/>
    </source>
</evidence>
<keyword evidence="14" id="KW-0389">IgE-binding protein</keyword>
<evidence type="ECO:0000256" key="16">
    <source>
        <dbReference type="ARBA" id="ARBA00023157"/>
    </source>
</evidence>
<dbReference type="GO" id="GO:0048030">
    <property type="term" value="F:disaccharide binding"/>
    <property type="evidence" value="ECO:0007669"/>
    <property type="project" value="TreeGrafter"/>
</dbReference>
<evidence type="ECO:0000313" key="23">
    <source>
        <dbReference type="Proteomes" id="UP000327493"/>
    </source>
</evidence>
<keyword evidence="13" id="KW-0391">Immunity</keyword>
<evidence type="ECO:0000256" key="6">
    <source>
        <dbReference type="ARBA" id="ARBA00022553"/>
    </source>
</evidence>
<evidence type="ECO:0000256" key="8">
    <source>
        <dbReference type="ARBA" id="ARBA00022664"/>
    </source>
</evidence>
<organism evidence="22 23">
    <name type="scientific">Etheostoma spectabile</name>
    <name type="common">orangethroat darter</name>
    <dbReference type="NCBI Taxonomy" id="54343"/>
    <lineage>
        <taxon>Eukaryota</taxon>
        <taxon>Metazoa</taxon>
        <taxon>Chordata</taxon>
        <taxon>Craniata</taxon>
        <taxon>Vertebrata</taxon>
        <taxon>Euteleostomi</taxon>
        <taxon>Actinopterygii</taxon>
        <taxon>Neopterygii</taxon>
        <taxon>Teleostei</taxon>
        <taxon>Neoteleostei</taxon>
        <taxon>Acanthomorphata</taxon>
        <taxon>Eupercaria</taxon>
        <taxon>Perciformes</taxon>
        <taxon>Percoidei</taxon>
        <taxon>Percidae</taxon>
        <taxon>Etheostomatinae</taxon>
        <taxon>Etheostoma</taxon>
    </lineage>
</organism>
<feature type="domain" description="Galectin" evidence="21">
    <location>
        <begin position="250"/>
        <end position="385"/>
    </location>
</feature>
<feature type="compositionally biased region" description="Polar residues" evidence="20">
    <location>
        <begin position="89"/>
        <end position="105"/>
    </location>
</feature>
<evidence type="ECO:0000256" key="2">
    <source>
        <dbReference type="ARBA" id="ARBA00004496"/>
    </source>
</evidence>
<reference evidence="22 23" key="1">
    <citation type="submission" date="2019-08" db="EMBL/GenBank/DDBJ databases">
        <title>A chromosome-level genome assembly, high-density linkage maps, and genome scans reveal the genomic architecture of hybrid incompatibilities underlying speciation via character displacement in darters (Percidae: Etheostominae).</title>
        <authorList>
            <person name="Moran R.L."/>
            <person name="Catchen J.M."/>
            <person name="Fuller R.C."/>
        </authorList>
    </citation>
    <scope>NUCLEOTIDE SEQUENCE [LARGE SCALE GENOMIC DNA]</scope>
    <source>
        <strain evidence="22">EspeVRDwgs_2016</strain>
        <tissue evidence="22">Muscle</tissue>
    </source>
</reference>
<keyword evidence="15" id="KW-0007">Acetylation</keyword>
<keyword evidence="6" id="KW-0597">Phosphoprotein</keyword>
<accession>A0A5J5CMW1</accession>
<evidence type="ECO:0000259" key="21">
    <source>
        <dbReference type="PROSITE" id="PS51304"/>
    </source>
</evidence>
<keyword evidence="10 19" id="KW-0430">Lectin</keyword>
<evidence type="ECO:0000256" key="19">
    <source>
        <dbReference type="RuleBase" id="RU102079"/>
    </source>
</evidence>
<feature type="region of interest" description="Disordered" evidence="20">
    <location>
        <begin position="159"/>
        <end position="181"/>
    </location>
</feature>
<protein>
    <recommendedName>
        <fullName evidence="19">Galectin</fullName>
    </recommendedName>
</protein>
<keyword evidence="17" id="KW-0508">mRNA splicing</keyword>
<dbReference type="Gene3D" id="2.60.120.200">
    <property type="match status" value="1"/>
</dbReference>
<dbReference type="GO" id="GO:0001772">
    <property type="term" value="C:immunological synapse"/>
    <property type="evidence" value="ECO:0007669"/>
    <property type="project" value="TreeGrafter"/>
</dbReference>
<evidence type="ECO:0000256" key="9">
    <source>
        <dbReference type="ARBA" id="ARBA00022728"/>
    </source>
</evidence>
<dbReference type="GO" id="GO:0043236">
    <property type="term" value="F:laminin binding"/>
    <property type="evidence" value="ECO:0007669"/>
    <property type="project" value="TreeGrafter"/>
</dbReference>
<evidence type="ECO:0000313" key="22">
    <source>
        <dbReference type="EMBL" id="KAA8583378.1"/>
    </source>
</evidence>
<keyword evidence="23" id="KW-1185">Reference proteome</keyword>
<feature type="compositionally biased region" description="Low complexity" evidence="20">
    <location>
        <begin position="33"/>
        <end position="49"/>
    </location>
</feature>
<dbReference type="SMART" id="SM00908">
    <property type="entry name" value="Gal-bind_lectin"/>
    <property type="match status" value="1"/>
</dbReference>
<feature type="compositionally biased region" description="Polar residues" evidence="20">
    <location>
        <begin position="59"/>
        <end position="72"/>
    </location>
</feature>
<dbReference type="GO" id="GO:0008380">
    <property type="term" value="P:RNA splicing"/>
    <property type="evidence" value="ECO:0007669"/>
    <property type="project" value="UniProtKB-KW"/>
</dbReference>
<comment type="caution">
    <text evidence="22">The sequence shown here is derived from an EMBL/GenBank/DDBJ whole genome shotgun (WGS) entry which is preliminary data.</text>
</comment>
<evidence type="ECO:0000256" key="14">
    <source>
        <dbReference type="ARBA" id="ARBA00022972"/>
    </source>
</evidence>
<evidence type="ECO:0000256" key="13">
    <source>
        <dbReference type="ARBA" id="ARBA00022859"/>
    </source>
</evidence>
<dbReference type="InterPro" id="IPR013320">
    <property type="entry name" value="ConA-like_dom_sf"/>
</dbReference>
<evidence type="ECO:0000256" key="18">
    <source>
        <dbReference type="ARBA" id="ARBA00023242"/>
    </source>
</evidence>
<dbReference type="PANTHER" id="PTHR11346:SF26">
    <property type="entry name" value="GALECTIN-3"/>
    <property type="match status" value="1"/>
</dbReference>
<dbReference type="Proteomes" id="UP000327493">
    <property type="component" value="Chromosome 18"/>
</dbReference>
<comment type="subcellular location">
    <subcellularLocation>
        <location evidence="2">Cytoplasm</location>
    </subcellularLocation>
    <subcellularLocation>
        <location evidence="1">Nucleus</location>
    </subcellularLocation>
    <subcellularLocation>
        <location evidence="3">Secreted</location>
    </subcellularLocation>
</comment>
<dbReference type="SMART" id="SM00276">
    <property type="entry name" value="GLECT"/>
    <property type="match status" value="1"/>
</dbReference>
<dbReference type="GO" id="GO:0002548">
    <property type="term" value="P:monocyte chemotaxis"/>
    <property type="evidence" value="ECO:0007669"/>
    <property type="project" value="TreeGrafter"/>
</dbReference>
<dbReference type="InterPro" id="IPR044156">
    <property type="entry name" value="Galectin-like"/>
</dbReference>
<dbReference type="GO" id="GO:2001237">
    <property type="term" value="P:negative regulation of extrinsic apoptotic signaling pathway"/>
    <property type="evidence" value="ECO:0007669"/>
    <property type="project" value="TreeGrafter"/>
</dbReference>
<keyword evidence="18" id="KW-0539">Nucleus</keyword>
<dbReference type="SUPFAM" id="SSF49899">
    <property type="entry name" value="Concanavalin A-like lectins/glucanases"/>
    <property type="match status" value="1"/>
</dbReference>
<evidence type="ECO:0000256" key="17">
    <source>
        <dbReference type="ARBA" id="ARBA00023187"/>
    </source>
</evidence>
<keyword evidence="12" id="KW-0221">Differentiation</keyword>
<dbReference type="GO" id="GO:0048246">
    <property type="term" value="P:macrophage chemotaxis"/>
    <property type="evidence" value="ECO:0007669"/>
    <property type="project" value="TreeGrafter"/>
</dbReference>
<dbReference type="AlphaFoldDB" id="A0A5J5CMW1"/>
<name>A0A5J5CMW1_9PERO</name>
<dbReference type="Pfam" id="PF00337">
    <property type="entry name" value="Gal-bind_lectin"/>
    <property type="match status" value="1"/>
</dbReference>
<dbReference type="PROSITE" id="PS51304">
    <property type="entry name" value="GALECTIN"/>
    <property type="match status" value="1"/>
</dbReference>